<protein>
    <submittedName>
        <fullName evidence="1">Uncharacterized protein</fullName>
    </submittedName>
</protein>
<name>A0ABQ3XVL1_9ACTN</name>
<gene>
    <name evidence="1" type="ORF">Ade02nite_03480</name>
</gene>
<organism evidence="1 2">
    <name type="scientific">Paractinoplanes deccanensis</name>
    <dbReference type="NCBI Taxonomy" id="113561"/>
    <lineage>
        <taxon>Bacteria</taxon>
        <taxon>Bacillati</taxon>
        <taxon>Actinomycetota</taxon>
        <taxon>Actinomycetes</taxon>
        <taxon>Micromonosporales</taxon>
        <taxon>Micromonosporaceae</taxon>
        <taxon>Paractinoplanes</taxon>
    </lineage>
</organism>
<reference evidence="1 2" key="1">
    <citation type="submission" date="2021-01" db="EMBL/GenBank/DDBJ databases">
        <title>Whole genome shotgun sequence of Actinoplanes deccanensis NBRC 13994.</title>
        <authorList>
            <person name="Komaki H."/>
            <person name="Tamura T."/>
        </authorList>
    </citation>
    <scope>NUCLEOTIDE SEQUENCE [LARGE SCALE GENOMIC DNA]</scope>
    <source>
        <strain evidence="1 2">NBRC 13994</strain>
    </source>
</reference>
<evidence type="ECO:0000313" key="1">
    <source>
        <dbReference type="EMBL" id="GID71707.1"/>
    </source>
</evidence>
<proteinExistence type="predicted"/>
<sequence length="48" mass="5072">MPKGLSYADAVRILGGSGPLAKTVDNSDHLAALGRFDPTLRAKLARYS</sequence>
<comment type="caution">
    <text evidence="1">The sequence shown here is derived from an EMBL/GenBank/DDBJ whole genome shotgun (WGS) entry which is preliminary data.</text>
</comment>
<dbReference type="Proteomes" id="UP000609879">
    <property type="component" value="Unassembled WGS sequence"/>
</dbReference>
<keyword evidence="2" id="KW-1185">Reference proteome</keyword>
<accession>A0ABQ3XVL1</accession>
<dbReference type="EMBL" id="BOMI01000004">
    <property type="protein sequence ID" value="GID71707.1"/>
    <property type="molecule type" value="Genomic_DNA"/>
</dbReference>
<evidence type="ECO:0000313" key="2">
    <source>
        <dbReference type="Proteomes" id="UP000609879"/>
    </source>
</evidence>